<evidence type="ECO:0000256" key="7">
    <source>
        <dbReference type="RuleBase" id="RU362116"/>
    </source>
</evidence>
<keyword evidence="11" id="KW-0282">Flagellum</keyword>
<name>A0A098R568_9SPIO</name>
<evidence type="ECO:0000256" key="5">
    <source>
        <dbReference type="ARBA" id="ARBA00025933"/>
    </source>
</evidence>
<dbReference type="InterPro" id="IPR053967">
    <property type="entry name" value="LlgE_F_G-like_D1"/>
</dbReference>
<dbReference type="GO" id="GO:0009426">
    <property type="term" value="C:bacterial-type flagellum basal body, distal rod"/>
    <property type="evidence" value="ECO:0007669"/>
    <property type="project" value="UniProtKB-UniRule"/>
</dbReference>
<organism evidence="11 12">
    <name type="scientific">Spirochaeta lutea</name>
    <dbReference type="NCBI Taxonomy" id="1480694"/>
    <lineage>
        <taxon>Bacteria</taxon>
        <taxon>Pseudomonadati</taxon>
        <taxon>Spirochaetota</taxon>
        <taxon>Spirochaetia</taxon>
        <taxon>Spirochaetales</taxon>
        <taxon>Spirochaetaceae</taxon>
        <taxon>Spirochaeta</taxon>
    </lineage>
</organism>
<dbReference type="OrthoDB" id="9804559at2"/>
<dbReference type="NCBIfam" id="NF009456">
    <property type="entry name" value="PRK12816.1"/>
    <property type="match status" value="1"/>
</dbReference>
<dbReference type="InterPro" id="IPR012834">
    <property type="entry name" value="FlgG_G_neg"/>
</dbReference>
<evidence type="ECO:0000256" key="6">
    <source>
        <dbReference type="NCBIfam" id="TIGR02488"/>
    </source>
</evidence>
<dbReference type="Pfam" id="PF22692">
    <property type="entry name" value="LlgE_F_G_D1"/>
    <property type="match status" value="1"/>
</dbReference>
<dbReference type="GO" id="GO:0071978">
    <property type="term" value="P:bacterial-type flagellum-dependent swarming motility"/>
    <property type="evidence" value="ECO:0007669"/>
    <property type="project" value="TreeGrafter"/>
</dbReference>
<dbReference type="InterPro" id="IPR037925">
    <property type="entry name" value="FlgE/F/G-like"/>
</dbReference>
<dbReference type="InterPro" id="IPR019776">
    <property type="entry name" value="Flagellar_basal_body_rod_CS"/>
</dbReference>
<evidence type="ECO:0000259" key="8">
    <source>
        <dbReference type="Pfam" id="PF00460"/>
    </source>
</evidence>
<comment type="subunit">
    <text evidence="5">The basal body constitutes a major portion of the flagellar organelle and consists of four rings (L,P,S, and M) mounted on a central rod. The rod consists of about 26 subunits of FlgG in the distal portion, and FlgB, FlgC and FlgF are thought to build up the proximal portion of the rod with about 6 subunits each.</text>
</comment>
<keyword evidence="4 7" id="KW-0975">Bacterial flagellum</keyword>
<feature type="domain" description="Flagellar basal-body/hook protein C-terminal" evidence="9">
    <location>
        <begin position="220"/>
        <end position="262"/>
    </location>
</feature>
<dbReference type="RefSeq" id="WP_037544910.1">
    <property type="nucleotide sequence ID" value="NZ_JNUP01000003.1"/>
</dbReference>
<dbReference type="NCBIfam" id="TIGR03506">
    <property type="entry name" value="FlgEFG_subfam"/>
    <property type="match status" value="2"/>
</dbReference>
<feature type="domain" description="Flagellar basal body rod protein N-terminal" evidence="8">
    <location>
        <begin position="7"/>
        <end position="35"/>
    </location>
</feature>
<gene>
    <name evidence="11" type="primary">flgG</name>
    <name evidence="11" type="ORF">DC28_01315</name>
</gene>
<evidence type="ECO:0000313" key="11">
    <source>
        <dbReference type="EMBL" id="KGE73872.1"/>
    </source>
</evidence>
<evidence type="ECO:0000259" key="10">
    <source>
        <dbReference type="Pfam" id="PF22692"/>
    </source>
</evidence>
<evidence type="ECO:0000256" key="1">
    <source>
        <dbReference type="ARBA" id="ARBA00004117"/>
    </source>
</evidence>
<dbReference type="PROSITE" id="PS00588">
    <property type="entry name" value="FLAGELLA_BB_ROD"/>
    <property type="match status" value="1"/>
</dbReference>
<dbReference type="SUPFAM" id="SSF117143">
    <property type="entry name" value="Flagellar hook protein flgE"/>
    <property type="match status" value="1"/>
</dbReference>
<dbReference type="InterPro" id="IPR001444">
    <property type="entry name" value="Flag_bb_rod_N"/>
</dbReference>
<dbReference type="PANTHER" id="PTHR30435">
    <property type="entry name" value="FLAGELLAR PROTEIN"/>
    <property type="match status" value="1"/>
</dbReference>
<dbReference type="PANTHER" id="PTHR30435:SF19">
    <property type="entry name" value="FLAGELLAR BASAL-BODY ROD PROTEIN FLGG"/>
    <property type="match status" value="1"/>
</dbReference>
<sequence length="264" mass="28712">MMRSLWTAASGMIGQQFNIDTISNNLSNVNTTGFKKNRPDFEDLLYQTTRTAGTPATEETLVPVGVQIGHGVKVSATQKIFTQGSLQNTGNVSDVAIEGEGFFRVLMYDGTYGYTRDGAFKIDSNGQFVSSNGYRLMPELVLPENFIRESVAISQDGIVTVNLPGQDDPVTVGQLELYRFTNPAGLQAVGENLFKISNASGDPIGGQPGFDGMGKTVHRFLEMSNVEIVKEMVNMIVAQRAYEFNSKSVQTSDSMLGIAANLKR</sequence>
<dbReference type="STRING" id="1480694.DC28_01315"/>
<evidence type="ECO:0000256" key="3">
    <source>
        <dbReference type="ARBA" id="ARBA00017948"/>
    </source>
</evidence>
<dbReference type="Pfam" id="PF00460">
    <property type="entry name" value="Flg_bb_rod"/>
    <property type="match status" value="1"/>
</dbReference>
<evidence type="ECO:0000256" key="4">
    <source>
        <dbReference type="ARBA" id="ARBA00023143"/>
    </source>
</evidence>
<evidence type="ECO:0000313" key="12">
    <source>
        <dbReference type="Proteomes" id="UP000029692"/>
    </source>
</evidence>
<keyword evidence="11" id="KW-0966">Cell projection</keyword>
<dbReference type="EMBL" id="JNUP01000003">
    <property type="protein sequence ID" value="KGE73872.1"/>
    <property type="molecule type" value="Genomic_DNA"/>
</dbReference>
<proteinExistence type="inferred from homology"/>
<accession>A0A098R568</accession>
<dbReference type="NCBIfam" id="TIGR02488">
    <property type="entry name" value="flgG_G_neg"/>
    <property type="match status" value="1"/>
</dbReference>
<keyword evidence="12" id="KW-1185">Reference proteome</keyword>
<dbReference type="Pfam" id="PF06429">
    <property type="entry name" value="Flg_bbr_C"/>
    <property type="match status" value="1"/>
</dbReference>
<evidence type="ECO:0000259" key="9">
    <source>
        <dbReference type="Pfam" id="PF06429"/>
    </source>
</evidence>
<reference evidence="11 12" key="1">
    <citation type="submission" date="2014-05" db="EMBL/GenBank/DDBJ databases">
        <title>De novo Genome Sequence of Spirocheata sp.</title>
        <authorList>
            <person name="Shivani Y."/>
            <person name="Subhash Y."/>
            <person name="Tushar L."/>
            <person name="Sasikala C."/>
            <person name="Ramana C.V."/>
        </authorList>
    </citation>
    <scope>NUCLEOTIDE SEQUENCE [LARGE SCALE GENOMIC DNA]</scope>
    <source>
        <strain evidence="11 12">JC230</strain>
    </source>
</reference>
<comment type="similarity">
    <text evidence="2 7">Belongs to the flagella basal body rod proteins family.</text>
</comment>
<comment type="caution">
    <text evidence="11">The sequence shown here is derived from an EMBL/GenBank/DDBJ whole genome shotgun (WGS) entry which is preliminary data.</text>
</comment>
<comment type="subcellular location">
    <subcellularLocation>
        <location evidence="1 7">Bacterial flagellum basal body</location>
    </subcellularLocation>
</comment>
<dbReference type="AlphaFoldDB" id="A0A098R568"/>
<keyword evidence="11" id="KW-0969">Cilium</keyword>
<protein>
    <recommendedName>
        <fullName evidence="3 6">Flagellar basal-body rod protein FlgG</fullName>
    </recommendedName>
</protein>
<dbReference type="Proteomes" id="UP000029692">
    <property type="component" value="Unassembled WGS sequence"/>
</dbReference>
<feature type="domain" description="Flagellar hook protein FlgE/F/G-like D1" evidence="10">
    <location>
        <begin position="96"/>
        <end position="161"/>
    </location>
</feature>
<dbReference type="eggNOG" id="COG4786">
    <property type="taxonomic scope" value="Bacteria"/>
</dbReference>
<dbReference type="InterPro" id="IPR020013">
    <property type="entry name" value="Flagellar_FlgE/F/G"/>
</dbReference>
<evidence type="ECO:0000256" key="2">
    <source>
        <dbReference type="ARBA" id="ARBA00009677"/>
    </source>
</evidence>
<dbReference type="InterPro" id="IPR010930">
    <property type="entry name" value="Flg_bb/hook_C_dom"/>
</dbReference>